<evidence type="ECO:0000313" key="2">
    <source>
        <dbReference type="EMBL" id="KAL3507208.1"/>
    </source>
</evidence>
<sequence>MKENHPEFKEKLEEHGMIYIHVLAQEDDALSPSGQGWKSSFIPKDKSVTVERTAKFDKKGPENPLVTCQSRRPFNPPSCVLASLRK</sequence>
<dbReference type="Gene3D" id="3.60.130.10">
    <property type="entry name" value="Clavaminate synthase-like"/>
    <property type="match status" value="1"/>
</dbReference>
<proteinExistence type="predicted"/>
<evidence type="ECO:0000313" key="3">
    <source>
        <dbReference type="EMBL" id="KAL3507212.1"/>
    </source>
</evidence>
<dbReference type="AlphaFoldDB" id="A0ABD2YMY6"/>
<dbReference type="GO" id="GO:0016491">
    <property type="term" value="F:oxidoreductase activity"/>
    <property type="evidence" value="ECO:0007669"/>
    <property type="project" value="UniProtKB-KW"/>
</dbReference>
<name>A0ABD2YMY6_9GENT</name>
<dbReference type="Proteomes" id="UP001630127">
    <property type="component" value="Unassembled WGS sequence"/>
</dbReference>
<dbReference type="InterPro" id="IPR042098">
    <property type="entry name" value="TauD-like_sf"/>
</dbReference>
<gene>
    <name evidence="2" type="ORF">ACH5RR_032590</name>
    <name evidence="3" type="ORF">ACH5RR_032594</name>
</gene>
<keyword evidence="1" id="KW-0560">Oxidoreductase</keyword>
<accession>A0ABD2YMY6</accession>
<protein>
    <submittedName>
        <fullName evidence="3">Uncharacterized protein</fullName>
    </submittedName>
</protein>
<organism evidence="3 4">
    <name type="scientific">Cinchona calisaya</name>
    <dbReference type="NCBI Taxonomy" id="153742"/>
    <lineage>
        <taxon>Eukaryota</taxon>
        <taxon>Viridiplantae</taxon>
        <taxon>Streptophyta</taxon>
        <taxon>Embryophyta</taxon>
        <taxon>Tracheophyta</taxon>
        <taxon>Spermatophyta</taxon>
        <taxon>Magnoliopsida</taxon>
        <taxon>eudicotyledons</taxon>
        <taxon>Gunneridae</taxon>
        <taxon>Pentapetalae</taxon>
        <taxon>asterids</taxon>
        <taxon>lamiids</taxon>
        <taxon>Gentianales</taxon>
        <taxon>Rubiaceae</taxon>
        <taxon>Cinchonoideae</taxon>
        <taxon>Cinchoneae</taxon>
        <taxon>Cinchona</taxon>
    </lineage>
</organism>
<dbReference type="EMBL" id="JBJUIK010000013">
    <property type="protein sequence ID" value="KAL3507208.1"/>
    <property type="molecule type" value="Genomic_DNA"/>
</dbReference>
<evidence type="ECO:0000313" key="4">
    <source>
        <dbReference type="Proteomes" id="UP001630127"/>
    </source>
</evidence>
<evidence type="ECO:0000256" key="1">
    <source>
        <dbReference type="ARBA" id="ARBA00023002"/>
    </source>
</evidence>
<keyword evidence="4" id="KW-1185">Reference proteome</keyword>
<dbReference type="EMBL" id="JBJUIK010000013">
    <property type="protein sequence ID" value="KAL3507212.1"/>
    <property type="molecule type" value="Genomic_DNA"/>
</dbReference>
<comment type="caution">
    <text evidence="3">The sequence shown here is derived from an EMBL/GenBank/DDBJ whole genome shotgun (WGS) entry which is preliminary data.</text>
</comment>
<reference evidence="3 4" key="1">
    <citation type="submission" date="2024-11" db="EMBL/GenBank/DDBJ databases">
        <title>A near-complete genome assembly of Cinchona calisaya.</title>
        <authorList>
            <person name="Lian D.C."/>
            <person name="Zhao X.W."/>
            <person name="Wei L."/>
        </authorList>
    </citation>
    <scope>NUCLEOTIDE SEQUENCE [LARGE SCALE GENOMIC DNA]</scope>
    <source>
        <tissue evidence="3">Nenye</tissue>
    </source>
</reference>